<comment type="caution">
    <text evidence="2">The sequence shown here is derived from an EMBL/GenBank/DDBJ whole genome shotgun (WGS) entry which is preliminary data.</text>
</comment>
<feature type="region of interest" description="Disordered" evidence="1">
    <location>
        <begin position="1"/>
        <end position="66"/>
    </location>
</feature>
<protein>
    <submittedName>
        <fullName evidence="2">Uncharacterized protein</fullName>
    </submittedName>
</protein>
<dbReference type="Proteomes" id="UP000828390">
    <property type="component" value="Unassembled WGS sequence"/>
</dbReference>
<dbReference type="EMBL" id="JAIWYP010000010">
    <property type="protein sequence ID" value="KAH3746552.1"/>
    <property type="molecule type" value="Genomic_DNA"/>
</dbReference>
<gene>
    <name evidence="2" type="ORF">DPMN_180960</name>
</gene>
<proteinExistence type="predicted"/>
<evidence type="ECO:0000313" key="2">
    <source>
        <dbReference type="EMBL" id="KAH3746552.1"/>
    </source>
</evidence>
<organism evidence="2 3">
    <name type="scientific">Dreissena polymorpha</name>
    <name type="common">Zebra mussel</name>
    <name type="synonym">Mytilus polymorpha</name>
    <dbReference type="NCBI Taxonomy" id="45954"/>
    <lineage>
        <taxon>Eukaryota</taxon>
        <taxon>Metazoa</taxon>
        <taxon>Spiralia</taxon>
        <taxon>Lophotrochozoa</taxon>
        <taxon>Mollusca</taxon>
        <taxon>Bivalvia</taxon>
        <taxon>Autobranchia</taxon>
        <taxon>Heteroconchia</taxon>
        <taxon>Euheterodonta</taxon>
        <taxon>Imparidentia</taxon>
        <taxon>Neoheterodontei</taxon>
        <taxon>Myida</taxon>
        <taxon>Dreissenoidea</taxon>
        <taxon>Dreissenidae</taxon>
        <taxon>Dreissena</taxon>
    </lineage>
</organism>
<reference evidence="2" key="2">
    <citation type="submission" date="2020-11" db="EMBL/GenBank/DDBJ databases">
        <authorList>
            <person name="McCartney M.A."/>
            <person name="Auch B."/>
            <person name="Kono T."/>
            <person name="Mallez S."/>
            <person name="Becker A."/>
            <person name="Gohl D.M."/>
            <person name="Silverstein K.A.T."/>
            <person name="Koren S."/>
            <person name="Bechman K.B."/>
            <person name="Herman A."/>
            <person name="Abrahante J.E."/>
            <person name="Garbe J."/>
        </authorList>
    </citation>
    <scope>NUCLEOTIDE SEQUENCE</scope>
    <source>
        <strain evidence="2">Duluth1</strain>
        <tissue evidence="2">Whole animal</tissue>
    </source>
</reference>
<name>A0A9D4DBF4_DREPO</name>
<accession>A0A9D4DBF4</accession>
<sequence length="66" mass="7384">MTRGVRRVKGQRREQPDACAPATQRVGNQSPRLCKRRHACSNNDRELNPVVGDISPEGHEVSYVIS</sequence>
<evidence type="ECO:0000313" key="3">
    <source>
        <dbReference type="Proteomes" id="UP000828390"/>
    </source>
</evidence>
<reference evidence="2" key="1">
    <citation type="journal article" date="2019" name="bioRxiv">
        <title>The Genome of the Zebra Mussel, Dreissena polymorpha: A Resource for Invasive Species Research.</title>
        <authorList>
            <person name="McCartney M.A."/>
            <person name="Auch B."/>
            <person name="Kono T."/>
            <person name="Mallez S."/>
            <person name="Zhang Y."/>
            <person name="Obille A."/>
            <person name="Becker A."/>
            <person name="Abrahante J.E."/>
            <person name="Garbe J."/>
            <person name="Badalamenti J.P."/>
            <person name="Herman A."/>
            <person name="Mangelson H."/>
            <person name="Liachko I."/>
            <person name="Sullivan S."/>
            <person name="Sone E.D."/>
            <person name="Koren S."/>
            <person name="Silverstein K.A.T."/>
            <person name="Beckman K.B."/>
            <person name="Gohl D.M."/>
        </authorList>
    </citation>
    <scope>NUCLEOTIDE SEQUENCE</scope>
    <source>
        <strain evidence="2">Duluth1</strain>
        <tissue evidence="2">Whole animal</tissue>
    </source>
</reference>
<keyword evidence="3" id="KW-1185">Reference proteome</keyword>
<evidence type="ECO:0000256" key="1">
    <source>
        <dbReference type="SAM" id="MobiDB-lite"/>
    </source>
</evidence>
<dbReference type="AlphaFoldDB" id="A0A9D4DBF4"/>
<feature type="compositionally biased region" description="Basic residues" evidence="1">
    <location>
        <begin position="1"/>
        <end position="10"/>
    </location>
</feature>